<evidence type="ECO:0000256" key="7">
    <source>
        <dbReference type="ARBA" id="ARBA00023315"/>
    </source>
</evidence>
<gene>
    <name evidence="14" type="ORF">BFC17_03235</name>
</gene>
<feature type="region of interest" description="Disordered" evidence="12">
    <location>
        <begin position="380"/>
        <end position="399"/>
    </location>
</feature>
<keyword evidence="6 11" id="KW-0865">Zymogen</keyword>
<accession>A0A1E8FCF0</accession>
<organism evidence="14 15">
    <name type="scientific">Alteromonas lipolytica</name>
    <dbReference type="NCBI Taxonomy" id="1856405"/>
    <lineage>
        <taxon>Bacteria</taxon>
        <taxon>Pseudomonadati</taxon>
        <taxon>Pseudomonadota</taxon>
        <taxon>Gammaproteobacteria</taxon>
        <taxon>Alteromonadales</taxon>
        <taxon>Alteromonadaceae</taxon>
        <taxon>Alteromonas/Salinimonas group</taxon>
        <taxon>Alteromonas</taxon>
    </lineage>
</organism>
<feature type="active site" description="Nucleophile" evidence="9">
    <location>
        <position position="399"/>
    </location>
</feature>
<dbReference type="STRING" id="1856405.BFC17_03235"/>
<comment type="similarity">
    <text evidence="3 11">Belongs to the gamma-glutamyltransferase family.</text>
</comment>
<dbReference type="PROSITE" id="PS51257">
    <property type="entry name" value="PROKAR_LIPOPROTEIN"/>
    <property type="match status" value="1"/>
</dbReference>
<dbReference type="EC" id="3.4.19.13" evidence="11"/>
<comment type="PTM">
    <text evidence="11">Cleaved by autocatalysis into a large and a small subunit.</text>
</comment>
<dbReference type="GO" id="GO:0103068">
    <property type="term" value="F:leukotriene C4 gamma-glutamyl transferase activity"/>
    <property type="evidence" value="ECO:0007669"/>
    <property type="project" value="UniProtKB-EC"/>
</dbReference>
<comment type="subunit">
    <text evidence="11">This enzyme consists of two polypeptide chains, which are synthesized in precursor form from a single polypeptide.</text>
</comment>
<evidence type="ECO:0000313" key="14">
    <source>
        <dbReference type="EMBL" id="OFI33288.1"/>
    </source>
</evidence>
<feature type="binding site" evidence="10">
    <location>
        <position position="441"/>
    </location>
    <ligand>
        <name>L-glutamate</name>
        <dbReference type="ChEBI" id="CHEBI:29985"/>
    </ligand>
</feature>
<dbReference type="InterPro" id="IPR043137">
    <property type="entry name" value="GGT_ssub_C"/>
</dbReference>
<dbReference type="OrthoDB" id="5297205at2"/>
<keyword evidence="5 11" id="KW-0378">Hydrolase</keyword>
<comment type="pathway">
    <text evidence="11">Sulfur metabolism; glutathione metabolism.</text>
</comment>
<comment type="caution">
    <text evidence="14">The sequence shown here is derived from an EMBL/GenBank/DDBJ whole genome shotgun (WGS) entry which is preliminary data.</text>
</comment>
<evidence type="ECO:0000256" key="13">
    <source>
        <dbReference type="SAM" id="SignalP"/>
    </source>
</evidence>
<dbReference type="InterPro" id="IPR051792">
    <property type="entry name" value="GGT_bact"/>
</dbReference>
<dbReference type="Proteomes" id="UP000176037">
    <property type="component" value="Unassembled WGS sequence"/>
</dbReference>
<reference evidence="14 15" key="1">
    <citation type="submission" date="2016-09" db="EMBL/GenBank/DDBJ databases">
        <title>Alteromonas lipolytica, a new species isolated from sea water.</title>
        <authorList>
            <person name="Wu Y.-H."/>
            <person name="Cheng H."/>
            <person name="Xu X.-W."/>
        </authorList>
    </citation>
    <scope>NUCLEOTIDE SEQUENCE [LARGE SCALE GENOMIC DNA]</scope>
    <source>
        <strain evidence="14 15">JW12</strain>
    </source>
</reference>
<evidence type="ECO:0000256" key="2">
    <source>
        <dbReference type="ARBA" id="ARBA00001089"/>
    </source>
</evidence>
<feature type="chain" id="PRO_5009214245" description="Glutathione hydrolase proenzyme" evidence="13">
    <location>
        <begin position="29"/>
        <end position="588"/>
    </location>
</feature>
<dbReference type="PANTHER" id="PTHR43199">
    <property type="entry name" value="GLUTATHIONE HYDROLASE"/>
    <property type="match status" value="1"/>
</dbReference>
<dbReference type="AlphaFoldDB" id="A0A1E8FCF0"/>
<evidence type="ECO:0000256" key="9">
    <source>
        <dbReference type="PIRSR" id="PIRSR600101-1"/>
    </source>
</evidence>
<comment type="catalytic activity">
    <reaction evidence="8 11">
        <text>an N-terminal (5-L-glutamyl)-[peptide] + an alpha-amino acid = 5-L-glutamyl amino acid + an N-terminal L-alpha-aminoacyl-[peptide]</text>
        <dbReference type="Rhea" id="RHEA:23904"/>
        <dbReference type="Rhea" id="RHEA-COMP:9780"/>
        <dbReference type="Rhea" id="RHEA-COMP:9795"/>
        <dbReference type="ChEBI" id="CHEBI:77644"/>
        <dbReference type="ChEBI" id="CHEBI:78597"/>
        <dbReference type="ChEBI" id="CHEBI:78599"/>
        <dbReference type="ChEBI" id="CHEBI:78608"/>
        <dbReference type="EC" id="2.3.2.2"/>
    </reaction>
</comment>
<protein>
    <recommendedName>
        <fullName evidence="11">Glutathione hydrolase proenzyme</fullName>
        <ecNumber evidence="11">2.3.2.2</ecNumber>
        <ecNumber evidence="11">3.4.19.13</ecNumber>
    </recommendedName>
    <component>
        <recommendedName>
            <fullName evidence="11">Glutathione hydrolase large chain</fullName>
        </recommendedName>
    </component>
    <component>
        <recommendedName>
            <fullName evidence="11">Glutathione hydrolase small chain</fullName>
        </recommendedName>
    </component>
</protein>
<dbReference type="RefSeq" id="WP_070177664.1">
    <property type="nucleotide sequence ID" value="NZ_BMJR01000002.1"/>
</dbReference>
<dbReference type="GO" id="GO:0006751">
    <property type="term" value="P:glutathione catabolic process"/>
    <property type="evidence" value="ECO:0007669"/>
    <property type="project" value="UniProtKB-UniRule"/>
</dbReference>
<dbReference type="Pfam" id="PF01019">
    <property type="entry name" value="G_glu_transpept"/>
    <property type="match status" value="1"/>
</dbReference>
<comment type="catalytic activity">
    <reaction evidence="2 11">
        <text>glutathione + H2O = L-cysteinylglycine + L-glutamate</text>
        <dbReference type="Rhea" id="RHEA:28807"/>
        <dbReference type="ChEBI" id="CHEBI:15377"/>
        <dbReference type="ChEBI" id="CHEBI:29985"/>
        <dbReference type="ChEBI" id="CHEBI:57925"/>
        <dbReference type="ChEBI" id="CHEBI:61694"/>
        <dbReference type="EC" id="3.4.19.13"/>
    </reaction>
</comment>
<keyword evidence="13" id="KW-0732">Signal</keyword>
<evidence type="ECO:0000256" key="8">
    <source>
        <dbReference type="ARBA" id="ARBA00047417"/>
    </source>
</evidence>
<dbReference type="GO" id="GO:0036374">
    <property type="term" value="F:glutathione hydrolase activity"/>
    <property type="evidence" value="ECO:0007669"/>
    <property type="project" value="UniProtKB-UniRule"/>
</dbReference>
<dbReference type="EC" id="2.3.2.2" evidence="11"/>
<dbReference type="NCBIfam" id="TIGR00066">
    <property type="entry name" value="g_glut_trans"/>
    <property type="match status" value="1"/>
</dbReference>
<dbReference type="InterPro" id="IPR029055">
    <property type="entry name" value="Ntn_hydrolases_N"/>
</dbReference>
<feature type="signal peptide" evidence="13">
    <location>
        <begin position="1"/>
        <end position="28"/>
    </location>
</feature>
<dbReference type="Gene3D" id="3.60.20.40">
    <property type="match status" value="1"/>
</dbReference>
<feature type="binding site" evidence="10">
    <location>
        <position position="492"/>
    </location>
    <ligand>
        <name>L-glutamate</name>
        <dbReference type="ChEBI" id="CHEBI:29985"/>
    </ligand>
</feature>
<feature type="binding site" evidence="10">
    <location>
        <begin position="417"/>
        <end position="419"/>
    </location>
    <ligand>
        <name>L-glutamate</name>
        <dbReference type="ChEBI" id="CHEBI:29985"/>
    </ligand>
</feature>
<proteinExistence type="inferred from homology"/>
<keyword evidence="15" id="KW-1185">Reference proteome</keyword>
<evidence type="ECO:0000256" key="11">
    <source>
        <dbReference type="RuleBase" id="RU368036"/>
    </source>
</evidence>
<sequence>MQKTKTFKLLRTALLSSVFTFACSVAVAQQAPSPTTADLPLIEYDSIEHPVSARHGMVASQNALATEIGVEILEQGGNAVDAAVAVGFALAVTLPRAGNISGGGFMLAYIAEEDKYIALDYKEMAPGAAHRNMYLLPDGSVDEHAIRSTRAGFGIPGTVAAFDLAVKKYGTMTLKELVKPAIKLAKEGIRVTDDMAYSLKRSTKRLSQEPAAMKVFLDDNGVALRSGDTLIQSDLAWSLEQIAKNGADAFYKGAIAKKLVADMQANGGIVTMEDLANYKVAEREPLRGTYRGKEIIIMPPPSSGGVHILQMFNVFEHYDIESMGHNSAATIHLMSEAMRQAYADRSKHLGDPDVNDIPVEWLTSEAYAEQTIAAIPADKARLSSEVNPGTPRRPESPDTTHYSVMDKFGNVVSNTYSLNYSYGSGLMVPGTGILLNNGMDDFSAKPGSPNGYGLVGGEANAISSYKRSLSSMTPVIVAANGKPFMATGSPGGSRIITSVMQVLMNVIDHKMNLAEATHAPRIHHQWLPDKVYLEPGISPDTRAILSTMGHSIESTPFTMGSTQSVEYKDGFFYGAADPRRPGAEALGY</sequence>
<feature type="binding site" evidence="10">
    <location>
        <begin position="470"/>
        <end position="471"/>
    </location>
    <ligand>
        <name>L-glutamate</name>
        <dbReference type="ChEBI" id="CHEBI:29985"/>
    </ligand>
</feature>
<dbReference type="EMBL" id="MJIC01000015">
    <property type="protein sequence ID" value="OFI33288.1"/>
    <property type="molecule type" value="Genomic_DNA"/>
</dbReference>
<evidence type="ECO:0000313" key="15">
    <source>
        <dbReference type="Proteomes" id="UP000176037"/>
    </source>
</evidence>
<evidence type="ECO:0000256" key="10">
    <source>
        <dbReference type="PIRSR" id="PIRSR600101-2"/>
    </source>
</evidence>
<dbReference type="SUPFAM" id="SSF56235">
    <property type="entry name" value="N-terminal nucleophile aminohydrolases (Ntn hydrolases)"/>
    <property type="match status" value="1"/>
</dbReference>
<dbReference type="Gene3D" id="1.10.246.130">
    <property type="match status" value="1"/>
</dbReference>
<evidence type="ECO:0000256" key="12">
    <source>
        <dbReference type="SAM" id="MobiDB-lite"/>
    </source>
</evidence>
<keyword evidence="11" id="KW-0317">Glutathione biosynthesis</keyword>
<evidence type="ECO:0000256" key="1">
    <source>
        <dbReference type="ARBA" id="ARBA00001049"/>
    </source>
</evidence>
<keyword evidence="4 11" id="KW-0808">Transferase</keyword>
<evidence type="ECO:0000256" key="6">
    <source>
        <dbReference type="ARBA" id="ARBA00023145"/>
    </source>
</evidence>
<dbReference type="InterPro" id="IPR000101">
    <property type="entry name" value="GGT_peptidase"/>
</dbReference>
<evidence type="ECO:0000256" key="3">
    <source>
        <dbReference type="ARBA" id="ARBA00009381"/>
    </source>
</evidence>
<evidence type="ECO:0000256" key="5">
    <source>
        <dbReference type="ARBA" id="ARBA00022801"/>
    </source>
</evidence>
<dbReference type="PRINTS" id="PR01210">
    <property type="entry name" value="GGTRANSPTASE"/>
</dbReference>
<comment type="catalytic activity">
    <reaction evidence="1 11">
        <text>an S-substituted glutathione + H2O = an S-substituted L-cysteinylglycine + L-glutamate</text>
        <dbReference type="Rhea" id="RHEA:59468"/>
        <dbReference type="ChEBI" id="CHEBI:15377"/>
        <dbReference type="ChEBI" id="CHEBI:29985"/>
        <dbReference type="ChEBI" id="CHEBI:90779"/>
        <dbReference type="ChEBI" id="CHEBI:143103"/>
        <dbReference type="EC" id="3.4.19.13"/>
    </reaction>
</comment>
<name>A0A1E8FCF0_9ALTE</name>
<dbReference type="InterPro" id="IPR043138">
    <property type="entry name" value="GGT_lsub"/>
</dbReference>
<dbReference type="UniPathway" id="UPA00204"/>
<dbReference type="PANTHER" id="PTHR43199:SF1">
    <property type="entry name" value="GLUTATHIONE HYDROLASE PROENZYME"/>
    <property type="match status" value="1"/>
</dbReference>
<evidence type="ECO:0000256" key="4">
    <source>
        <dbReference type="ARBA" id="ARBA00022679"/>
    </source>
</evidence>
<dbReference type="GO" id="GO:0006750">
    <property type="term" value="P:glutathione biosynthetic process"/>
    <property type="evidence" value="ECO:0007669"/>
    <property type="project" value="UniProtKB-KW"/>
</dbReference>
<keyword evidence="7 11" id="KW-0012">Acyltransferase</keyword>